<keyword evidence="1" id="KW-0472">Membrane</keyword>
<dbReference type="RefSeq" id="WP_190480887.1">
    <property type="nucleotide sequence ID" value="NZ_JACOFT010000006.1"/>
</dbReference>
<gene>
    <name evidence="2" type="ORF">H8K26_16285</name>
</gene>
<comment type="caution">
    <text evidence="2">The sequence shown here is derived from an EMBL/GenBank/DDBJ whole genome shotgun (WGS) entry which is preliminary data.</text>
</comment>
<accession>A0ABR6XJD4</accession>
<dbReference type="Pfam" id="PF07963">
    <property type="entry name" value="N_methyl"/>
    <property type="match status" value="1"/>
</dbReference>
<evidence type="ECO:0000256" key="1">
    <source>
        <dbReference type="SAM" id="Phobius"/>
    </source>
</evidence>
<dbReference type="InterPro" id="IPR032092">
    <property type="entry name" value="PilW"/>
</dbReference>
<dbReference type="Pfam" id="PF16074">
    <property type="entry name" value="PilW"/>
    <property type="match status" value="1"/>
</dbReference>
<feature type="transmembrane region" description="Helical" evidence="1">
    <location>
        <begin position="21"/>
        <end position="46"/>
    </location>
</feature>
<protein>
    <submittedName>
        <fullName evidence="2">PilW family protein</fullName>
    </submittedName>
</protein>
<keyword evidence="1" id="KW-0812">Transmembrane</keyword>
<name>A0ABR6XJD4_9BURK</name>
<proteinExistence type="predicted"/>
<evidence type="ECO:0000313" key="3">
    <source>
        <dbReference type="Proteomes" id="UP000637632"/>
    </source>
</evidence>
<sequence>MSKNALKSTSMVNSFKLNQNGLTLIELLVSITVGLLVVLAATGLVVSTKKLFLSQTEGNETQDTTRFALDNISRSVRQSGYVNYDFVNSAKITPSTASADIVGMDANSVSATSDDIASPTGNSVNFSDLLAIRFFGSGKTGTGDGSVSNCAGFSVPEPVSSNTAGQDRGWSIYYVANDANGEPELFCKYYSSDSGKWSAQSLVKGVESFQVLYGVDTSNPKDGTANKFLTATAVNALDAALVLDGNTADEKAKDLNRKTFWKKITEIKVALLVSGAQNSRQDEAKTTYDLFGASYASTSSGVDKGTTIREADIPESRRDRIRKVYNATIQVRNVCDVDPDRDTCRSPN</sequence>
<dbReference type="NCBIfam" id="TIGR02532">
    <property type="entry name" value="IV_pilin_GFxxxE"/>
    <property type="match status" value="1"/>
</dbReference>
<reference evidence="2 3" key="1">
    <citation type="submission" date="2020-08" db="EMBL/GenBank/DDBJ databases">
        <title>Novel species isolated from subtropical streams in China.</title>
        <authorList>
            <person name="Lu H."/>
        </authorList>
    </citation>
    <scope>NUCLEOTIDE SEQUENCE [LARGE SCALE GENOMIC DNA]</scope>
    <source>
        <strain evidence="2 3">CCTCC AB 2015119</strain>
    </source>
</reference>
<keyword evidence="3" id="KW-1185">Reference proteome</keyword>
<evidence type="ECO:0000313" key="2">
    <source>
        <dbReference type="EMBL" id="MBC3813002.1"/>
    </source>
</evidence>
<keyword evidence="1" id="KW-1133">Transmembrane helix</keyword>
<dbReference type="Proteomes" id="UP000637632">
    <property type="component" value="Unassembled WGS sequence"/>
</dbReference>
<organism evidence="2 3">
    <name type="scientific">Undibacterium aquatile</name>
    <dbReference type="NCBI Taxonomy" id="1537398"/>
    <lineage>
        <taxon>Bacteria</taxon>
        <taxon>Pseudomonadati</taxon>
        <taxon>Pseudomonadota</taxon>
        <taxon>Betaproteobacteria</taxon>
        <taxon>Burkholderiales</taxon>
        <taxon>Oxalobacteraceae</taxon>
        <taxon>Undibacterium</taxon>
    </lineage>
</organism>
<dbReference type="EMBL" id="JACOFT010000006">
    <property type="protein sequence ID" value="MBC3813002.1"/>
    <property type="molecule type" value="Genomic_DNA"/>
</dbReference>
<dbReference type="InterPro" id="IPR012902">
    <property type="entry name" value="N_methyl_site"/>
</dbReference>